<proteinExistence type="predicted"/>
<dbReference type="STRING" id="560819.SAMN05428998_1099"/>
<evidence type="ECO:0000256" key="3">
    <source>
        <dbReference type="ARBA" id="ARBA00023284"/>
    </source>
</evidence>
<dbReference type="PROSITE" id="PS51352">
    <property type="entry name" value="THIOREDOXIN_2"/>
    <property type="match status" value="1"/>
</dbReference>
<keyword evidence="6" id="KW-0413">Isomerase</keyword>
<dbReference type="InterPro" id="IPR036249">
    <property type="entry name" value="Thioredoxin-like_sf"/>
</dbReference>
<dbReference type="AlphaFoldDB" id="A0A1Y6BSQ7"/>
<reference evidence="6 7" key="1">
    <citation type="submission" date="2017-04" db="EMBL/GenBank/DDBJ databases">
        <authorList>
            <person name="Afonso C.L."/>
            <person name="Miller P.J."/>
            <person name="Scott M.A."/>
            <person name="Spackman E."/>
            <person name="Goraichik I."/>
            <person name="Dimitrov K.M."/>
            <person name="Suarez D.L."/>
            <person name="Swayne D.E."/>
        </authorList>
    </citation>
    <scope>NUCLEOTIDE SEQUENCE [LARGE SCALE GENOMIC DNA]</scope>
    <source>
        <strain evidence="6 7">USBA 355</strain>
    </source>
</reference>
<comment type="subcellular location">
    <subcellularLocation>
        <location evidence="1">Cell envelope</location>
    </subcellularLocation>
</comment>
<keyword evidence="4" id="KW-0732">Signal</keyword>
<organism evidence="6 7">
    <name type="scientific">Tistlia consotensis USBA 355</name>
    <dbReference type="NCBI Taxonomy" id="560819"/>
    <lineage>
        <taxon>Bacteria</taxon>
        <taxon>Pseudomonadati</taxon>
        <taxon>Pseudomonadota</taxon>
        <taxon>Alphaproteobacteria</taxon>
        <taxon>Rhodospirillales</taxon>
        <taxon>Rhodovibrionaceae</taxon>
        <taxon>Tistlia</taxon>
    </lineage>
</organism>
<evidence type="ECO:0000313" key="7">
    <source>
        <dbReference type="Proteomes" id="UP000192917"/>
    </source>
</evidence>
<evidence type="ECO:0000259" key="5">
    <source>
        <dbReference type="PROSITE" id="PS51352"/>
    </source>
</evidence>
<dbReference type="PANTHER" id="PTHR42852">
    <property type="entry name" value="THIOL:DISULFIDE INTERCHANGE PROTEIN DSBE"/>
    <property type="match status" value="1"/>
</dbReference>
<feature type="signal peptide" evidence="4">
    <location>
        <begin position="1"/>
        <end position="17"/>
    </location>
</feature>
<dbReference type="SUPFAM" id="SSF52833">
    <property type="entry name" value="Thioredoxin-like"/>
    <property type="match status" value="1"/>
</dbReference>
<dbReference type="InterPro" id="IPR013740">
    <property type="entry name" value="Redoxin"/>
</dbReference>
<dbReference type="PANTHER" id="PTHR42852:SF13">
    <property type="entry name" value="PROTEIN DIPZ"/>
    <property type="match status" value="1"/>
</dbReference>
<dbReference type="PROSITE" id="PS00194">
    <property type="entry name" value="THIOREDOXIN_1"/>
    <property type="match status" value="1"/>
</dbReference>
<dbReference type="GO" id="GO:0017004">
    <property type="term" value="P:cytochrome complex assembly"/>
    <property type="evidence" value="ECO:0007669"/>
    <property type="project" value="UniProtKB-KW"/>
</dbReference>
<dbReference type="Proteomes" id="UP000192917">
    <property type="component" value="Unassembled WGS sequence"/>
</dbReference>
<dbReference type="InterPro" id="IPR013766">
    <property type="entry name" value="Thioredoxin_domain"/>
</dbReference>
<sequence>MARLTTALFGLCLAALAASIATGAGASAPVLRSRSGQFIFLSPLDPAPETAFQTLDGSMTDLGQFRGRVVVLNFWASWCLPCAYEMTSLDRLAAASDPNRLAVVAVSIDRDGAQAVFPFVVAHHLIHLPVYLDPGQRLGSLSRDRMAEGALPLWGLPITYIIDMKGEVVGYIVGATDWDSPEARRFLRYFLGQPEP</sequence>
<dbReference type="InterPro" id="IPR050553">
    <property type="entry name" value="Thioredoxin_ResA/DsbE_sf"/>
</dbReference>
<evidence type="ECO:0000256" key="2">
    <source>
        <dbReference type="ARBA" id="ARBA00022748"/>
    </source>
</evidence>
<evidence type="ECO:0000313" key="6">
    <source>
        <dbReference type="EMBL" id="SMF26474.1"/>
    </source>
</evidence>
<dbReference type="Gene3D" id="3.40.30.10">
    <property type="entry name" value="Glutaredoxin"/>
    <property type="match status" value="1"/>
</dbReference>
<dbReference type="GO" id="GO:0030313">
    <property type="term" value="C:cell envelope"/>
    <property type="evidence" value="ECO:0007669"/>
    <property type="project" value="UniProtKB-SubCell"/>
</dbReference>
<dbReference type="CDD" id="cd02966">
    <property type="entry name" value="TlpA_like_family"/>
    <property type="match status" value="1"/>
</dbReference>
<keyword evidence="2" id="KW-0201">Cytochrome c-type biogenesis</keyword>
<name>A0A1Y6BSQ7_9PROT</name>
<dbReference type="EMBL" id="FWZX01000009">
    <property type="protein sequence ID" value="SMF26474.1"/>
    <property type="molecule type" value="Genomic_DNA"/>
</dbReference>
<accession>A0A1Y6BSQ7</accession>
<keyword evidence="7" id="KW-1185">Reference proteome</keyword>
<evidence type="ECO:0000256" key="4">
    <source>
        <dbReference type="SAM" id="SignalP"/>
    </source>
</evidence>
<dbReference type="InterPro" id="IPR017937">
    <property type="entry name" value="Thioredoxin_CS"/>
</dbReference>
<dbReference type="Pfam" id="PF08534">
    <property type="entry name" value="Redoxin"/>
    <property type="match status" value="1"/>
</dbReference>
<protein>
    <submittedName>
        <fullName evidence="6">Thiol-disulfide isomerase or thioredoxin</fullName>
    </submittedName>
</protein>
<keyword evidence="3" id="KW-0676">Redox-active center</keyword>
<dbReference type="RefSeq" id="WP_159460204.1">
    <property type="nucleotide sequence ID" value="NZ_FWZX01000009.1"/>
</dbReference>
<feature type="chain" id="PRO_5013209749" evidence="4">
    <location>
        <begin position="18"/>
        <end position="196"/>
    </location>
</feature>
<evidence type="ECO:0000256" key="1">
    <source>
        <dbReference type="ARBA" id="ARBA00004196"/>
    </source>
</evidence>
<dbReference type="GO" id="GO:0016853">
    <property type="term" value="F:isomerase activity"/>
    <property type="evidence" value="ECO:0007669"/>
    <property type="project" value="UniProtKB-KW"/>
</dbReference>
<gene>
    <name evidence="6" type="ORF">SAMN05428998_1099</name>
</gene>
<feature type="domain" description="Thioredoxin" evidence="5">
    <location>
        <begin position="41"/>
        <end position="192"/>
    </location>
</feature>
<dbReference type="GO" id="GO:0015036">
    <property type="term" value="F:disulfide oxidoreductase activity"/>
    <property type="evidence" value="ECO:0007669"/>
    <property type="project" value="UniProtKB-ARBA"/>
</dbReference>